<comment type="caution">
    <text evidence="3">The sequence shown here is derived from an EMBL/GenBank/DDBJ whole genome shotgun (WGS) entry which is preliminary data.</text>
</comment>
<organism evidence="3 4">
    <name type="scientific">Bacteroides uniformis</name>
    <dbReference type="NCBI Taxonomy" id="820"/>
    <lineage>
        <taxon>Bacteria</taxon>
        <taxon>Pseudomonadati</taxon>
        <taxon>Bacteroidota</taxon>
        <taxon>Bacteroidia</taxon>
        <taxon>Bacteroidales</taxon>
        <taxon>Bacteroidaceae</taxon>
        <taxon>Bacteroides</taxon>
    </lineage>
</organism>
<evidence type="ECO:0000313" key="4">
    <source>
        <dbReference type="Proteomes" id="UP000260795"/>
    </source>
</evidence>
<keyword evidence="2" id="KW-1133">Transmembrane helix</keyword>
<reference evidence="3 4" key="1">
    <citation type="submission" date="2018-08" db="EMBL/GenBank/DDBJ databases">
        <title>A genome reference for cultivated species of the human gut microbiota.</title>
        <authorList>
            <person name="Zou Y."/>
            <person name="Xue W."/>
            <person name="Luo G."/>
        </authorList>
    </citation>
    <scope>NUCLEOTIDE SEQUENCE [LARGE SCALE GENOMIC DNA]</scope>
    <source>
        <strain evidence="3 4">TF08-13</strain>
    </source>
</reference>
<name>A0A3E4R8K2_BACUN</name>
<feature type="transmembrane region" description="Helical" evidence="2">
    <location>
        <begin position="12"/>
        <end position="32"/>
    </location>
</feature>
<keyword evidence="2" id="KW-0472">Membrane</keyword>
<keyword evidence="2" id="KW-0812">Transmembrane</keyword>
<proteinExistence type="predicted"/>
<dbReference type="AlphaFoldDB" id="A0A3E4R8K2"/>
<sequence length="255" mass="29375">MIENKTTSDCTIYAFVGTAILAISLVVAMYVGNDFHQSLFVESIIFVGSNILLWAIFISMVNYPYELMTIGSNSKTKKNVVEAEPATEQEQPKQTLPQTESVKYSHEDYAKRVEAQEKEAQEEKDKRTRAVLDYVHRTMSRFLYEEDLYKVIEAVKEWSNDTKYTPTAINRFKETVENIPLRHFVWNIAERLGKRDYTMAMRIAFIKALFPKPFEGLDYSTLKNLKAPCSNDIIPIDEPANGGYDFHDVTEENPE</sequence>
<keyword evidence="1" id="KW-0175">Coiled coil</keyword>
<evidence type="ECO:0008006" key="5">
    <source>
        <dbReference type="Google" id="ProtNLM"/>
    </source>
</evidence>
<feature type="transmembrane region" description="Helical" evidence="2">
    <location>
        <begin position="44"/>
        <end position="65"/>
    </location>
</feature>
<dbReference type="RefSeq" id="WP_117680741.1">
    <property type="nucleotide sequence ID" value="NZ_QSRK01000004.1"/>
</dbReference>
<accession>A0A3E4R8K2</accession>
<evidence type="ECO:0000256" key="1">
    <source>
        <dbReference type="SAM" id="Coils"/>
    </source>
</evidence>
<evidence type="ECO:0000313" key="3">
    <source>
        <dbReference type="EMBL" id="RGL16352.1"/>
    </source>
</evidence>
<evidence type="ECO:0000256" key="2">
    <source>
        <dbReference type="SAM" id="Phobius"/>
    </source>
</evidence>
<dbReference type="Proteomes" id="UP000260795">
    <property type="component" value="Unassembled WGS sequence"/>
</dbReference>
<protein>
    <recommendedName>
        <fullName evidence="5">Transmembrane protein</fullName>
    </recommendedName>
</protein>
<dbReference type="EMBL" id="QSRK01000004">
    <property type="protein sequence ID" value="RGL16352.1"/>
    <property type="molecule type" value="Genomic_DNA"/>
</dbReference>
<gene>
    <name evidence="3" type="ORF">DXC80_04075</name>
</gene>
<feature type="coiled-coil region" evidence="1">
    <location>
        <begin position="106"/>
        <end position="133"/>
    </location>
</feature>